<dbReference type="Proteomes" id="UP000805649">
    <property type="component" value="Unassembled WGS sequence"/>
</dbReference>
<proteinExistence type="predicted"/>
<evidence type="ECO:0000313" key="1">
    <source>
        <dbReference type="EMBL" id="KAL0936737.1"/>
    </source>
</evidence>
<name>A0ACC3YZP8_COLTU</name>
<dbReference type="EMBL" id="VUJX02000005">
    <property type="protein sequence ID" value="KAL0936737.1"/>
    <property type="molecule type" value="Genomic_DNA"/>
</dbReference>
<gene>
    <name evidence="1" type="ORF">CTRU02_208952</name>
</gene>
<reference evidence="1 2" key="1">
    <citation type="journal article" date="2020" name="Phytopathology">
        <title>Genome Sequence Resources of Colletotrichum truncatum, C. plurivorum, C. musicola, and C. sojae: Four Species Pathogenic to Soybean (Glycine max).</title>
        <authorList>
            <person name="Rogerio F."/>
            <person name="Boufleur T.R."/>
            <person name="Ciampi-Guillardi M."/>
            <person name="Sukno S.A."/>
            <person name="Thon M.R."/>
            <person name="Massola Junior N.S."/>
            <person name="Baroncelli R."/>
        </authorList>
    </citation>
    <scope>NUCLEOTIDE SEQUENCE [LARGE SCALE GENOMIC DNA]</scope>
    <source>
        <strain evidence="1 2">CMES1059</strain>
    </source>
</reference>
<evidence type="ECO:0000313" key="2">
    <source>
        <dbReference type="Proteomes" id="UP000805649"/>
    </source>
</evidence>
<accession>A0ACC3YZP8</accession>
<protein>
    <submittedName>
        <fullName evidence="1">Uncharacterized protein</fullName>
    </submittedName>
</protein>
<organism evidence="1 2">
    <name type="scientific">Colletotrichum truncatum</name>
    <name type="common">Anthracnose fungus</name>
    <name type="synonym">Colletotrichum capsici</name>
    <dbReference type="NCBI Taxonomy" id="5467"/>
    <lineage>
        <taxon>Eukaryota</taxon>
        <taxon>Fungi</taxon>
        <taxon>Dikarya</taxon>
        <taxon>Ascomycota</taxon>
        <taxon>Pezizomycotina</taxon>
        <taxon>Sordariomycetes</taxon>
        <taxon>Hypocreomycetidae</taxon>
        <taxon>Glomerellales</taxon>
        <taxon>Glomerellaceae</taxon>
        <taxon>Colletotrichum</taxon>
        <taxon>Colletotrichum truncatum species complex</taxon>
    </lineage>
</organism>
<comment type="caution">
    <text evidence="1">The sequence shown here is derived from an EMBL/GenBank/DDBJ whole genome shotgun (WGS) entry which is preliminary data.</text>
</comment>
<sequence>MMRSVNVERLMVESRRLDDEEEETEELFRKRMEALQKAQAEVNETLAKLDRVRKAKRIVFKKGRKETSVVAEEGVAEPSLAESSLVLEA</sequence>
<keyword evidence="2" id="KW-1185">Reference proteome</keyword>